<dbReference type="InterPro" id="IPR000760">
    <property type="entry name" value="Inositol_monophosphatase-like"/>
</dbReference>
<evidence type="ECO:0000256" key="6">
    <source>
        <dbReference type="ARBA" id="ARBA00022842"/>
    </source>
</evidence>
<dbReference type="GO" id="GO:0007165">
    <property type="term" value="P:signal transduction"/>
    <property type="evidence" value="ECO:0007669"/>
    <property type="project" value="TreeGrafter"/>
</dbReference>
<protein>
    <recommendedName>
        <fullName evidence="3">inositol-phosphate phosphatase</fullName>
        <ecNumber evidence="3">3.1.3.25</ecNumber>
    </recommendedName>
</protein>
<keyword evidence="9" id="KW-1185">Reference proteome</keyword>
<dbReference type="RefSeq" id="WP_036780908.1">
    <property type="nucleotide sequence ID" value="NZ_AVBG01000003.1"/>
</dbReference>
<dbReference type="InterPro" id="IPR020550">
    <property type="entry name" value="Inositol_monophosphatase_CS"/>
</dbReference>
<evidence type="ECO:0000256" key="4">
    <source>
        <dbReference type="ARBA" id="ARBA00022723"/>
    </source>
</evidence>
<keyword evidence="6 7" id="KW-0460">Magnesium</keyword>
<feature type="binding site" evidence="7">
    <location>
        <position position="89"/>
    </location>
    <ligand>
        <name>Mg(2+)</name>
        <dbReference type="ChEBI" id="CHEBI:18420"/>
        <label>1</label>
        <note>catalytic</note>
    </ligand>
</feature>
<dbReference type="GO" id="GO:0046872">
    <property type="term" value="F:metal ion binding"/>
    <property type="evidence" value="ECO:0007669"/>
    <property type="project" value="UniProtKB-KW"/>
</dbReference>
<feature type="binding site" evidence="7">
    <location>
        <position position="91"/>
    </location>
    <ligand>
        <name>Mg(2+)</name>
        <dbReference type="ChEBI" id="CHEBI:18420"/>
        <label>1</label>
        <note>catalytic</note>
    </ligand>
</feature>
<comment type="cofactor">
    <cofactor evidence="2 7">
        <name>Mg(2+)</name>
        <dbReference type="ChEBI" id="CHEBI:18420"/>
    </cofactor>
</comment>
<accession>A0A0A2VEH9</accession>
<dbReference type="GO" id="GO:0008934">
    <property type="term" value="F:inositol monophosphate 1-phosphatase activity"/>
    <property type="evidence" value="ECO:0007669"/>
    <property type="project" value="TreeGrafter"/>
</dbReference>
<dbReference type="STRING" id="1385513.N780_00220"/>
<evidence type="ECO:0000256" key="2">
    <source>
        <dbReference type="ARBA" id="ARBA00001946"/>
    </source>
</evidence>
<sequence>MNDQQKQLIFEQAKQWILEAGERIRAKMHEPFVIETKSTPDDLVTEIDQNTEQFFAKKIRETYPDHRVLGEEGFGDDLKDLDGIVWIVDPIDGTMNFVHQKQNFAISVGIYKDGIGEIGFIYDVMGDVLYQSKRGEGAYKNDHKLSPLSSDIVLEKSIVGLNAFWATENPRVDKRGMQELIRKVRGTRSYGSAALEFAYVVEGNMDAYVTMRLAPWDVAAGIVLLSEVGGITTKADGTEVDMLTTNSIIASNRAIHREIIDKHIELKK</sequence>
<dbReference type="eggNOG" id="COG0483">
    <property type="taxonomic scope" value="Bacteria"/>
</dbReference>
<evidence type="ECO:0000313" key="8">
    <source>
        <dbReference type="EMBL" id="KGP92060.1"/>
    </source>
</evidence>
<dbReference type="Gene3D" id="3.30.540.10">
    <property type="entry name" value="Fructose-1,6-Bisphosphatase, subunit A, domain 1"/>
    <property type="match status" value="1"/>
</dbReference>
<dbReference type="FunFam" id="3.30.540.10:FF:000003">
    <property type="entry name" value="Inositol-1-monophosphatase"/>
    <property type="match status" value="1"/>
</dbReference>
<gene>
    <name evidence="8" type="ORF">N780_00220</name>
</gene>
<dbReference type="SUPFAM" id="SSF56655">
    <property type="entry name" value="Carbohydrate phosphatase"/>
    <property type="match status" value="1"/>
</dbReference>
<evidence type="ECO:0000256" key="5">
    <source>
        <dbReference type="ARBA" id="ARBA00022801"/>
    </source>
</evidence>
<evidence type="ECO:0000256" key="3">
    <source>
        <dbReference type="ARBA" id="ARBA00013106"/>
    </source>
</evidence>
<dbReference type="GO" id="GO:0046854">
    <property type="term" value="P:phosphatidylinositol phosphate biosynthetic process"/>
    <property type="evidence" value="ECO:0007669"/>
    <property type="project" value="InterPro"/>
</dbReference>
<name>A0A0A2VEH9_9BACI</name>
<evidence type="ECO:0000313" key="9">
    <source>
        <dbReference type="Proteomes" id="UP000030153"/>
    </source>
</evidence>
<feature type="binding site" evidence="7">
    <location>
        <position position="92"/>
    </location>
    <ligand>
        <name>Mg(2+)</name>
        <dbReference type="ChEBI" id="CHEBI:18420"/>
        <label>1</label>
        <note>catalytic</note>
    </ligand>
</feature>
<feature type="binding site" evidence="7">
    <location>
        <position position="217"/>
    </location>
    <ligand>
        <name>Mg(2+)</name>
        <dbReference type="ChEBI" id="CHEBI:18420"/>
        <label>1</label>
        <note>catalytic</note>
    </ligand>
</feature>
<feature type="binding site" evidence="7">
    <location>
        <position position="71"/>
    </location>
    <ligand>
        <name>Mg(2+)</name>
        <dbReference type="ChEBI" id="CHEBI:18420"/>
        <label>1</label>
        <note>catalytic</note>
    </ligand>
</feature>
<dbReference type="PANTHER" id="PTHR20854:SF4">
    <property type="entry name" value="INOSITOL-1-MONOPHOSPHATASE-RELATED"/>
    <property type="match status" value="1"/>
</dbReference>
<dbReference type="AlphaFoldDB" id="A0A0A2VEH9"/>
<dbReference type="OrthoDB" id="9772456at2"/>
<dbReference type="EMBL" id="AVBG01000003">
    <property type="protein sequence ID" value="KGP92060.1"/>
    <property type="molecule type" value="Genomic_DNA"/>
</dbReference>
<dbReference type="PROSITE" id="PS00630">
    <property type="entry name" value="IMP_2"/>
    <property type="match status" value="1"/>
</dbReference>
<comment type="catalytic activity">
    <reaction evidence="1">
        <text>a myo-inositol phosphate + H2O = myo-inositol + phosphate</text>
        <dbReference type="Rhea" id="RHEA:24056"/>
        <dbReference type="ChEBI" id="CHEBI:15377"/>
        <dbReference type="ChEBI" id="CHEBI:17268"/>
        <dbReference type="ChEBI" id="CHEBI:43474"/>
        <dbReference type="ChEBI" id="CHEBI:84139"/>
        <dbReference type="EC" id="3.1.3.25"/>
    </reaction>
</comment>
<dbReference type="GO" id="GO:0006020">
    <property type="term" value="P:inositol metabolic process"/>
    <property type="evidence" value="ECO:0007669"/>
    <property type="project" value="TreeGrafter"/>
</dbReference>
<organism evidence="8 9">
    <name type="scientific">Pontibacillus chungwhensis BH030062</name>
    <dbReference type="NCBI Taxonomy" id="1385513"/>
    <lineage>
        <taxon>Bacteria</taxon>
        <taxon>Bacillati</taxon>
        <taxon>Bacillota</taxon>
        <taxon>Bacilli</taxon>
        <taxon>Bacillales</taxon>
        <taxon>Bacillaceae</taxon>
        <taxon>Pontibacillus</taxon>
    </lineage>
</organism>
<dbReference type="EC" id="3.1.3.25" evidence="3"/>
<dbReference type="PANTHER" id="PTHR20854">
    <property type="entry name" value="INOSITOL MONOPHOSPHATASE"/>
    <property type="match status" value="1"/>
</dbReference>
<dbReference type="InterPro" id="IPR020583">
    <property type="entry name" value="Inositol_monoP_metal-BS"/>
</dbReference>
<evidence type="ECO:0000256" key="1">
    <source>
        <dbReference type="ARBA" id="ARBA00001033"/>
    </source>
</evidence>
<dbReference type="PRINTS" id="PR00377">
    <property type="entry name" value="IMPHPHTASES"/>
</dbReference>
<proteinExistence type="predicted"/>
<reference evidence="8 9" key="1">
    <citation type="submission" date="2013-08" db="EMBL/GenBank/DDBJ databases">
        <title>Genome of Pontibacillus chungwhensis.</title>
        <authorList>
            <person name="Wang Q."/>
            <person name="Wang G."/>
        </authorList>
    </citation>
    <scope>NUCLEOTIDE SEQUENCE [LARGE SCALE GENOMIC DNA]</scope>
    <source>
        <strain evidence="8 9">BH030062</strain>
    </source>
</reference>
<dbReference type="PROSITE" id="PS00629">
    <property type="entry name" value="IMP_1"/>
    <property type="match status" value="1"/>
</dbReference>
<dbReference type="Proteomes" id="UP000030153">
    <property type="component" value="Unassembled WGS sequence"/>
</dbReference>
<evidence type="ECO:0000256" key="7">
    <source>
        <dbReference type="PIRSR" id="PIRSR600760-2"/>
    </source>
</evidence>
<keyword evidence="5" id="KW-0378">Hydrolase</keyword>
<comment type="caution">
    <text evidence="8">The sequence shown here is derived from an EMBL/GenBank/DDBJ whole genome shotgun (WGS) entry which is preliminary data.</text>
</comment>
<dbReference type="Gene3D" id="3.40.190.80">
    <property type="match status" value="1"/>
</dbReference>
<dbReference type="CDD" id="cd01637">
    <property type="entry name" value="IMPase_like"/>
    <property type="match status" value="1"/>
</dbReference>
<keyword evidence="4 7" id="KW-0479">Metal-binding</keyword>
<dbReference type="Pfam" id="PF00459">
    <property type="entry name" value="Inositol_P"/>
    <property type="match status" value="1"/>
</dbReference>